<dbReference type="Pfam" id="PF03411">
    <property type="entry name" value="Peptidase_M74"/>
    <property type="match status" value="1"/>
</dbReference>
<organism evidence="9 10">
    <name type="scientific">Pseudomonas fluvialis</name>
    <dbReference type="NCBI Taxonomy" id="1793966"/>
    <lineage>
        <taxon>Bacteria</taxon>
        <taxon>Pseudomonadati</taxon>
        <taxon>Pseudomonadota</taxon>
        <taxon>Gammaproteobacteria</taxon>
        <taxon>Pseudomonadales</taxon>
        <taxon>Pseudomonadaceae</taxon>
        <taxon>Pseudomonas</taxon>
    </lineage>
</organism>
<dbReference type="AlphaFoldDB" id="A0A2I0CSE8"/>
<feature type="chain" id="PRO_5014119367" evidence="8">
    <location>
        <begin position="25"/>
        <end position="232"/>
    </location>
</feature>
<dbReference type="Gene3D" id="3.30.1380.10">
    <property type="match status" value="1"/>
</dbReference>
<dbReference type="Proteomes" id="UP000242861">
    <property type="component" value="Unassembled WGS sequence"/>
</dbReference>
<keyword evidence="6" id="KW-0862">Zinc</keyword>
<evidence type="ECO:0000256" key="3">
    <source>
        <dbReference type="ARBA" id="ARBA00022729"/>
    </source>
</evidence>
<keyword evidence="4" id="KW-0574">Periplasm</keyword>
<protein>
    <submittedName>
        <fullName evidence="9">Replication initiation protein</fullName>
    </submittedName>
</protein>
<dbReference type="SUPFAM" id="SSF55166">
    <property type="entry name" value="Hedgehog/DD-peptidase"/>
    <property type="match status" value="1"/>
</dbReference>
<evidence type="ECO:0000313" key="9">
    <source>
        <dbReference type="EMBL" id="PKF72071.1"/>
    </source>
</evidence>
<keyword evidence="5" id="KW-0378">Hydrolase</keyword>
<dbReference type="GO" id="GO:0046872">
    <property type="term" value="F:metal ion binding"/>
    <property type="evidence" value="ECO:0007669"/>
    <property type="project" value="UniProtKB-KW"/>
</dbReference>
<evidence type="ECO:0000256" key="8">
    <source>
        <dbReference type="SAM" id="SignalP"/>
    </source>
</evidence>
<dbReference type="GO" id="GO:0006508">
    <property type="term" value="P:proteolysis"/>
    <property type="evidence" value="ECO:0007669"/>
    <property type="project" value="UniProtKB-KW"/>
</dbReference>
<evidence type="ECO:0000256" key="6">
    <source>
        <dbReference type="ARBA" id="ARBA00022833"/>
    </source>
</evidence>
<accession>A0A2I0CSE8</accession>
<evidence type="ECO:0000313" key="10">
    <source>
        <dbReference type="Proteomes" id="UP000242861"/>
    </source>
</evidence>
<dbReference type="GO" id="GO:0004252">
    <property type="term" value="F:serine-type endopeptidase activity"/>
    <property type="evidence" value="ECO:0007669"/>
    <property type="project" value="InterPro"/>
</dbReference>
<comment type="caution">
    <text evidence="9">The sequence shown here is derived from an EMBL/GenBank/DDBJ whole genome shotgun (WGS) entry which is preliminary data.</text>
</comment>
<keyword evidence="1" id="KW-0645">Protease</keyword>
<gene>
    <name evidence="9" type="ORF">CW360_04530</name>
</gene>
<sequence length="232" mass="25485">MHPVFPAASLLAALLLLGSALSHAGEPASQCFGSTAVGRLENGWALPGEGPNFQAYSQLAALAGRTYVHSQVHAVVVDAYARLQQSAPEVRYVYGETGWRQGGPFAPHKTHQNGLSVDFFVPVRNAQGDSALLPIGLDNRLGYDIEFDQQGRYAALHIDYPAMARHLWALHAAARQQGIAIQRVIFDPVLLAQLLASKEGRGLDKVMYFSPNKPWVRHDEHYHIDFQLPCKP</sequence>
<evidence type="ECO:0000256" key="2">
    <source>
        <dbReference type="ARBA" id="ARBA00022723"/>
    </source>
</evidence>
<dbReference type="GO" id="GO:0030288">
    <property type="term" value="C:outer membrane-bounded periplasmic space"/>
    <property type="evidence" value="ECO:0007669"/>
    <property type="project" value="InterPro"/>
</dbReference>
<proteinExistence type="predicted"/>
<evidence type="ECO:0000256" key="7">
    <source>
        <dbReference type="ARBA" id="ARBA00023049"/>
    </source>
</evidence>
<evidence type="ECO:0000256" key="1">
    <source>
        <dbReference type="ARBA" id="ARBA00022670"/>
    </source>
</evidence>
<dbReference type="InterPro" id="IPR005073">
    <property type="entry name" value="Peptidase_M74"/>
</dbReference>
<evidence type="ECO:0000256" key="5">
    <source>
        <dbReference type="ARBA" id="ARBA00022801"/>
    </source>
</evidence>
<keyword evidence="7" id="KW-0482">Metalloprotease</keyword>
<keyword evidence="3 8" id="KW-0732">Signal</keyword>
<name>A0A2I0CSE8_9PSED</name>
<keyword evidence="2" id="KW-0479">Metal-binding</keyword>
<evidence type="ECO:0000256" key="4">
    <source>
        <dbReference type="ARBA" id="ARBA00022764"/>
    </source>
</evidence>
<reference evidence="10" key="1">
    <citation type="submission" date="2017-12" db="EMBL/GenBank/DDBJ databases">
        <authorList>
            <person name="Yu X.-Y."/>
        </authorList>
    </citation>
    <scope>NUCLEOTIDE SEQUENCE [LARGE SCALE GENOMIC DNA]</scope>
    <source>
        <strain evidence="10">ZYSR67-Z</strain>
    </source>
</reference>
<dbReference type="EMBL" id="PIYS01000005">
    <property type="protein sequence ID" value="PKF72071.1"/>
    <property type="molecule type" value="Genomic_DNA"/>
</dbReference>
<dbReference type="RefSeq" id="WP_101192884.1">
    <property type="nucleotide sequence ID" value="NZ_PIYS01000005.1"/>
</dbReference>
<dbReference type="GO" id="GO:0008237">
    <property type="term" value="F:metallopeptidase activity"/>
    <property type="evidence" value="ECO:0007669"/>
    <property type="project" value="UniProtKB-KW"/>
</dbReference>
<feature type="signal peptide" evidence="8">
    <location>
        <begin position="1"/>
        <end position="24"/>
    </location>
</feature>
<dbReference type="InterPro" id="IPR009045">
    <property type="entry name" value="Zn_M74/Hedgehog-like"/>
</dbReference>